<keyword evidence="2" id="KW-1185">Reference proteome</keyword>
<reference evidence="1 2" key="1">
    <citation type="submission" date="2022-03" db="EMBL/GenBank/DDBJ databases">
        <title>Novel taxa within the pig intestine.</title>
        <authorList>
            <person name="Wylensek D."/>
            <person name="Bishof K."/>
            <person name="Afrizal A."/>
            <person name="Clavel T."/>
        </authorList>
    </citation>
    <scope>NUCLEOTIDE SEQUENCE [LARGE SCALE GENOMIC DNA]</scope>
    <source>
        <strain evidence="1 2">CLA-KB-P133</strain>
    </source>
</reference>
<dbReference type="AlphaFoldDB" id="A0AB35TZV7"/>
<evidence type="ECO:0000313" key="1">
    <source>
        <dbReference type="EMBL" id="MDX8418857.1"/>
    </source>
</evidence>
<comment type="caution">
    <text evidence="1">The sequence shown here is derived from an EMBL/GenBank/DDBJ whole genome shotgun (WGS) entry which is preliminary data.</text>
</comment>
<accession>A0AB35TZV7</accession>
<name>A0AB35TZV7_9FIRM</name>
<proteinExistence type="predicted"/>
<organism evidence="1 2">
    <name type="scientific">Grylomicrobium aquisgranensis</name>
    <dbReference type="NCBI Taxonomy" id="2926318"/>
    <lineage>
        <taxon>Bacteria</taxon>
        <taxon>Bacillati</taxon>
        <taxon>Bacillota</taxon>
        <taxon>Erysipelotrichia</taxon>
        <taxon>Erysipelotrichales</taxon>
        <taxon>Erysipelotrichaceae</taxon>
        <taxon>Grylomicrobium</taxon>
    </lineage>
</organism>
<dbReference type="Proteomes" id="UP001286174">
    <property type="component" value="Unassembled WGS sequence"/>
</dbReference>
<dbReference type="EMBL" id="JALBUR010000002">
    <property type="protein sequence ID" value="MDX8418857.1"/>
    <property type="molecule type" value="Genomic_DNA"/>
</dbReference>
<sequence>MSDTEYSNEQRKEIQRKIEREIAKLERQNYFHKNMSDPEMVKRIMQIVEENVK</sequence>
<protein>
    <submittedName>
        <fullName evidence="1">Uncharacterized protein</fullName>
    </submittedName>
</protein>
<gene>
    <name evidence="1" type="ORF">MOZ60_01970</name>
</gene>
<dbReference type="RefSeq" id="WP_277652865.1">
    <property type="nucleotide sequence ID" value="NZ_JALBUR010000002.1"/>
</dbReference>
<evidence type="ECO:0000313" key="2">
    <source>
        <dbReference type="Proteomes" id="UP001286174"/>
    </source>
</evidence>